<name>A0ABR3N495_9TELE</name>
<dbReference type="Proteomes" id="UP001558613">
    <property type="component" value="Unassembled WGS sequence"/>
</dbReference>
<proteinExistence type="predicted"/>
<sequence>MALARLWVFPFNIRLSYKKVTCPRPKHLRTRRLDIQQQLAQHCISTNTCHKLADLSLLPLLCQQCHASSLLPAGRRHATPCSLEVSS</sequence>
<reference evidence="1 2" key="1">
    <citation type="submission" date="2023-09" db="EMBL/GenBank/DDBJ databases">
        <authorList>
            <person name="Wang M."/>
        </authorList>
    </citation>
    <scope>NUCLEOTIDE SEQUENCE [LARGE SCALE GENOMIC DNA]</scope>
    <source>
        <strain evidence="1">GT-2023</strain>
        <tissue evidence="1">Liver</tissue>
    </source>
</reference>
<organism evidence="1 2">
    <name type="scientific">Cirrhinus molitorella</name>
    <name type="common">mud carp</name>
    <dbReference type="NCBI Taxonomy" id="172907"/>
    <lineage>
        <taxon>Eukaryota</taxon>
        <taxon>Metazoa</taxon>
        <taxon>Chordata</taxon>
        <taxon>Craniata</taxon>
        <taxon>Vertebrata</taxon>
        <taxon>Euteleostomi</taxon>
        <taxon>Actinopterygii</taxon>
        <taxon>Neopterygii</taxon>
        <taxon>Teleostei</taxon>
        <taxon>Ostariophysi</taxon>
        <taxon>Cypriniformes</taxon>
        <taxon>Cyprinidae</taxon>
        <taxon>Labeoninae</taxon>
        <taxon>Labeonini</taxon>
        <taxon>Cirrhinus</taxon>
    </lineage>
</organism>
<keyword evidence="2" id="KW-1185">Reference proteome</keyword>
<comment type="caution">
    <text evidence="1">The sequence shown here is derived from an EMBL/GenBank/DDBJ whole genome shotgun (WGS) entry which is preliminary data.</text>
</comment>
<protein>
    <submittedName>
        <fullName evidence="1">Uncharacterized protein</fullName>
    </submittedName>
</protein>
<gene>
    <name evidence="1" type="ORF">QQF64_030774</name>
</gene>
<evidence type="ECO:0000313" key="1">
    <source>
        <dbReference type="EMBL" id="KAL1271758.1"/>
    </source>
</evidence>
<accession>A0ABR3N495</accession>
<dbReference type="EMBL" id="JAYMGO010000007">
    <property type="protein sequence ID" value="KAL1271758.1"/>
    <property type="molecule type" value="Genomic_DNA"/>
</dbReference>
<evidence type="ECO:0000313" key="2">
    <source>
        <dbReference type="Proteomes" id="UP001558613"/>
    </source>
</evidence>